<sequence>MSETPSSIAVNSTAATFGDDAVQDVAAGQEHGHEQMEQMEQDGGAPSPAPAPAPRGTHGSAGTLVAELLARVPADCDAELAQDPNLAAFVEFHKLVKDFQPAESSGKEAARVFLRPIPKYNWDTLSLAFEHVYKLYTAEINDILADFDRLDIKRSIWQESAFRMDGERASRRFRAIETWISDSDLYVNVMRKDLSSSVQIIKHTLDKLNNPDPGAGAAAAPGPDFDLDHDLDPAISDSTPGPAKTSTPTPG</sequence>
<dbReference type="EMBL" id="KV454005">
    <property type="protein sequence ID" value="ODQ44928.1"/>
    <property type="molecule type" value="Genomic_DNA"/>
</dbReference>
<evidence type="ECO:0000313" key="3">
    <source>
        <dbReference type="Proteomes" id="UP000094455"/>
    </source>
</evidence>
<gene>
    <name evidence="2" type="ORF">PICMEDRAFT_73729</name>
</gene>
<dbReference type="RefSeq" id="XP_019016041.1">
    <property type="nucleotide sequence ID" value="XM_019164565.1"/>
</dbReference>
<protein>
    <submittedName>
        <fullName evidence="2">Uncharacterized protein</fullName>
    </submittedName>
</protein>
<feature type="region of interest" description="Disordered" evidence="1">
    <location>
        <begin position="28"/>
        <end position="60"/>
    </location>
</feature>
<dbReference type="GeneID" id="30181252"/>
<accession>A0A1E3NH93</accession>
<reference evidence="2 3" key="1">
    <citation type="journal article" date="2016" name="Proc. Natl. Acad. Sci. U.S.A.">
        <title>Comparative genomics of biotechnologically important yeasts.</title>
        <authorList>
            <person name="Riley R."/>
            <person name="Haridas S."/>
            <person name="Wolfe K.H."/>
            <person name="Lopes M.R."/>
            <person name="Hittinger C.T."/>
            <person name="Goeker M."/>
            <person name="Salamov A.A."/>
            <person name="Wisecaver J.H."/>
            <person name="Long T.M."/>
            <person name="Calvey C.H."/>
            <person name="Aerts A.L."/>
            <person name="Barry K.W."/>
            <person name="Choi C."/>
            <person name="Clum A."/>
            <person name="Coughlan A.Y."/>
            <person name="Deshpande S."/>
            <person name="Douglass A.P."/>
            <person name="Hanson S.J."/>
            <person name="Klenk H.-P."/>
            <person name="LaButti K.M."/>
            <person name="Lapidus A."/>
            <person name="Lindquist E.A."/>
            <person name="Lipzen A.M."/>
            <person name="Meier-Kolthoff J.P."/>
            <person name="Ohm R.A."/>
            <person name="Otillar R.P."/>
            <person name="Pangilinan J.L."/>
            <person name="Peng Y."/>
            <person name="Rokas A."/>
            <person name="Rosa C.A."/>
            <person name="Scheuner C."/>
            <person name="Sibirny A.A."/>
            <person name="Slot J.C."/>
            <person name="Stielow J.B."/>
            <person name="Sun H."/>
            <person name="Kurtzman C.P."/>
            <person name="Blackwell M."/>
            <person name="Grigoriev I.V."/>
            <person name="Jeffries T.W."/>
        </authorList>
    </citation>
    <scope>NUCLEOTIDE SEQUENCE [LARGE SCALE GENOMIC DNA]</scope>
    <source>
        <strain evidence="2 3">NRRL Y-2026</strain>
    </source>
</reference>
<feature type="region of interest" description="Disordered" evidence="1">
    <location>
        <begin position="210"/>
        <end position="251"/>
    </location>
</feature>
<dbReference type="Proteomes" id="UP000094455">
    <property type="component" value="Unassembled WGS sequence"/>
</dbReference>
<keyword evidence="3" id="KW-1185">Reference proteome</keyword>
<proteinExistence type="predicted"/>
<evidence type="ECO:0000313" key="2">
    <source>
        <dbReference type="EMBL" id="ODQ44928.1"/>
    </source>
</evidence>
<feature type="compositionally biased region" description="Low complexity" evidence="1">
    <location>
        <begin position="213"/>
        <end position="223"/>
    </location>
</feature>
<feature type="compositionally biased region" description="Polar residues" evidence="1">
    <location>
        <begin position="236"/>
        <end position="251"/>
    </location>
</feature>
<dbReference type="AlphaFoldDB" id="A0A1E3NH93"/>
<evidence type="ECO:0000256" key="1">
    <source>
        <dbReference type="SAM" id="MobiDB-lite"/>
    </source>
</evidence>
<organism evidence="2 3">
    <name type="scientific">Pichia membranifaciens NRRL Y-2026</name>
    <dbReference type="NCBI Taxonomy" id="763406"/>
    <lineage>
        <taxon>Eukaryota</taxon>
        <taxon>Fungi</taxon>
        <taxon>Dikarya</taxon>
        <taxon>Ascomycota</taxon>
        <taxon>Saccharomycotina</taxon>
        <taxon>Pichiomycetes</taxon>
        <taxon>Pichiales</taxon>
        <taxon>Pichiaceae</taxon>
        <taxon>Pichia</taxon>
    </lineage>
</organism>
<name>A0A1E3NH93_9ASCO</name>
<dbReference type="OrthoDB" id="3997714at2759"/>